<keyword evidence="2" id="KW-0614">Plasmid</keyword>
<feature type="region of interest" description="Disordered" evidence="1">
    <location>
        <begin position="1"/>
        <end position="29"/>
    </location>
</feature>
<feature type="compositionally biased region" description="Basic and acidic residues" evidence="1">
    <location>
        <begin position="19"/>
        <end position="29"/>
    </location>
</feature>
<sequence>MAFDLSRSNRTVPATADRSSTERERYQSG</sequence>
<feature type="compositionally biased region" description="Polar residues" evidence="1">
    <location>
        <begin position="1"/>
        <end position="12"/>
    </location>
</feature>
<geneLocation type="plasmid" evidence="2">
    <name>unnamed</name>
</geneLocation>
<keyword evidence="3" id="KW-1185">Reference proteome</keyword>
<dbReference type="EMBL" id="CP007056">
    <property type="protein sequence ID" value="AHG01347.1"/>
    <property type="molecule type" value="Genomic_DNA"/>
</dbReference>
<reference evidence="2 3" key="1">
    <citation type="submission" date="2014-01" db="EMBL/GenBank/DDBJ databases">
        <authorList>
            <consortium name="DOE Joint Genome Institute"/>
            <person name="Anderson I."/>
            <person name="Huntemann M."/>
            <person name="Han J."/>
            <person name="Chen A."/>
            <person name="Kyrpides N."/>
            <person name="Mavromatis K."/>
            <person name="Markowitz V."/>
            <person name="Palaniappan K."/>
            <person name="Ivanova N."/>
            <person name="Schaumberg A."/>
            <person name="Pati A."/>
            <person name="Liolios K."/>
            <person name="Nordberg H.P."/>
            <person name="Cantor M.N."/>
            <person name="Hua S.X."/>
            <person name="Woyke T."/>
        </authorList>
    </citation>
    <scope>NUCLEOTIDE SEQUENCE [LARGE SCALE GENOMIC DNA]</scope>
    <source>
        <strain evidence="2 3">XH-48</strain>
        <plasmid evidence="3">1</plasmid>
    </source>
</reference>
<gene>
    <name evidence="2" type="ORF">HALLA_02895</name>
</gene>
<dbReference type="AlphaFoldDB" id="W0JVK3"/>
<protein>
    <submittedName>
        <fullName evidence="2">Uncharacterized protein</fullName>
    </submittedName>
</protein>
<evidence type="ECO:0000313" key="2">
    <source>
        <dbReference type="EMBL" id="AHG01347.1"/>
    </source>
</evidence>
<proteinExistence type="predicted"/>
<dbReference type="HOGENOM" id="CLU_3408337_0_0_2"/>
<name>W0JVK3_9EURY</name>
<dbReference type="Proteomes" id="UP000019024">
    <property type="component" value="Plasmid unnamed"/>
</dbReference>
<evidence type="ECO:0000256" key="1">
    <source>
        <dbReference type="SAM" id="MobiDB-lite"/>
    </source>
</evidence>
<evidence type="ECO:0000313" key="3">
    <source>
        <dbReference type="Proteomes" id="UP000019024"/>
    </source>
</evidence>
<accession>W0JVK3</accession>
<dbReference type="KEGG" id="hlr:HALLA_02895"/>
<organism evidence="2 3">
    <name type="scientific">Halostagnicola larsenii XH-48</name>
    <dbReference type="NCBI Taxonomy" id="797299"/>
    <lineage>
        <taxon>Archaea</taxon>
        <taxon>Methanobacteriati</taxon>
        <taxon>Methanobacteriota</taxon>
        <taxon>Stenosarchaea group</taxon>
        <taxon>Halobacteria</taxon>
        <taxon>Halobacteriales</taxon>
        <taxon>Natrialbaceae</taxon>
        <taxon>Halostagnicola</taxon>
    </lineage>
</organism>